<comment type="caution">
    <text evidence="1">The sequence shown here is derived from an EMBL/GenBank/DDBJ whole genome shotgun (WGS) entry which is preliminary data.</text>
</comment>
<dbReference type="RefSeq" id="WP_006501720.1">
    <property type="nucleotide sequence ID" value="NZ_BAGZ01000004.1"/>
</dbReference>
<dbReference type="Proteomes" id="UP000008495">
    <property type="component" value="Unassembled WGS sequence"/>
</dbReference>
<accession>K6VJR9</accession>
<dbReference type="Pfam" id="PF10946">
    <property type="entry name" value="DUF2625"/>
    <property type="match status" value="1"/>
</dbReference>
<dbReference type="eggNOG" id="ENOG502ZBPN">
    <property type="taxonomic scope" value="Bacteria"/>
</dbReference>
<keyword evidence="2" id="KW-1185">Reference proteome</keyword>
<dbReference type="InterPro" id="IPR021239">
    <property type="entry name" value="DUF2625"/>
</dbReference>
<proteinExistence type="predicted"/>
<organism evidence="1 2">
    <name type="scientific">Austwickia chelonae NBRC 105200</name>
    <dbReference type="NCBI Taxonomy" id="1184607"/>
    <lineage>
        <taxon>Bacteria</taxon>
        <taxon>Bacillati</taxon>
        <taxon>Actinomycetota</taxon>
        <taxon>Actinomycetes</taxon>
        <taxon>Micrococcales</taxon>
        <taxon>Dermatophilaceae</taxon>
        <taxon>Austwickia</taxon>
    </lineage>
</organism>
<dbReference type="AlphaFoldDB" id="K6VJR9"/>
<sequence length="227" mass="23994">MIGEQPVESLISQDEAWPLVQQWAAARDARILPGDAEGRTQTLHALQVTTHSVLGSLAYRCGGIVVDEGWLRLLGGGQPAGAEPGLPSLAEMNGLGESSQEAVAPGLLVVAYDVLGGLFGVNAGALPAAQGEVAYFGPDTLEWVPLEAGHATFVEWALTTGLDDFAAHMRWRGWQDEVRRLTLDQGITAYPPPWSHEGRDLGAARRAPAPIVSIWSSQATAAKGLAD</sequence>
<evidence type="ECO:0008006" key="3">
    <source>
        <dbReference type="Google" id="ProtNLM"/>
    </source>
</evidence>
<reference evidence="1 2" key="1">
    <citation type="submission" date="2012-08" db="EMBL/GenBank/DDBJ databases">
        <title>Whole genome shotgun sequence of Austwickia chelonae NBRC 105200.</title>
        <authorList>
            <person name="Yoshida I."/>
            <person name="Hosoyama A."/>
            <person name="Tsuchikane K."/>
            <person name="Katsumata H."/>
            <person name="Ando Y."/>
            <person name="Ohji S."/>
            <person name="Hamada M."/>
            <person name="Tamura T."/>
            <person name="Yamazoe A."/>
            <person name="Yamazaki S."/>
            <person name="Fujita N."/>
        </authorList>
    </citation>
    <scope>NUCLEOTIDE SEQUENCE [LARGE SCALE GENOMIC DNA]</scope>
    <source>
        <strain evidence="1 2">NBRC 105200</strain>
    </source>
</reference>
<name>K6VJR9_9MICO</name>
<gene>
    <name evidence="1" type="ORF">AUCHE_04_00090</name>
</gene>
<protein>
    <recommendedName>
        <fullName evidence="3">DUF2625 domain-containing protein</fullName>
    </recommendedName>
</protein>
<dbReference type="EMBL" id="BAGZ01000004">
    <property type="protein sequence ID" value="GAB76969.1"/>
    <property type="molecule type" value="Genomic_DNA"/>
</dbReference>
<evidence type="ECO:0000313" key="2">
    <source>
        <dbReference type="Proteomes" id="UP000008495"/>
    </source>
</evidence>
<evidence type="ECO:0000313" key="1">
    <source>
        <dbReference type="EMBL" id="GAB76969.1"/>
    </source>
</evidence>